<dbReference type="Pfam" id="PF00384">
    <property type="entry name" value="Molybdopterin"/>
    <property type="match status" value="1"/>
</dbReference>
<dbReference type="InterPro" id="IPR050612">
    <property type="entry name" value="Prok_Mopterin_Oxidored"/>
</dbReference>
<dbReference type="Gene3D" id="3.40.50.740">
    <property type="match status" value="1"/>
</dbReference>
<keyword evidence="1" id="KW-0408">Iron</keyword>
<name>A0A7G2IIZ2_CITFR</name>
<dbReference type="SUPFAM" id="SSF53706">
    <property type="entry name" value="Formate dehydrogenase/DMSO reductase, domains 1-3"/>
    <property type="match status" value="1"/>
</dbReference>
<keyword evidence="1" id="KW-0004">4Fe-4S</keyword>
<dbReference type="Gene3D" id="3.40.228.10">
    <property type="entry name" value="Dimethylsulfoxide Reductase, domain 2"/>
    <property type="match status" value="1"/>
</dbReference>
<keyword evidence="2" id="KW-0500">Molybdenum</keyword>
<dbReference type="AlphaFoldDB" id="A0A7G2IIZ2"/>
<evidence type="ECO:0000313" key="6">
    <source>
        <dbReference type="EMBL" id="CDL36542.1"/>
    </source>
</evidence>
<dbReference type="InterPro" id="IPR006656">
    <property type="entry name" value="Mopterin_OxRdtase"/>
</dbReference>
<dbReference type="EMBL" id="CBWP010000014">
    <property type="protein sequence ID" value="CDL36542.1"/>
    <property type="molecule type" value="Genomic_DNA"/>
</dbReference>
<evidence type="ECO:0000313" key="7">
    <source>
        <dbReference type="Proteomes" id="UP000019194"/>
    </source>
</evidence>
<keyword evidence="3" id="KW-0732">Signal</keyword>
<keyword evidence="4 6" id="KW-0560">Oxidoreductase</keyword>
<dbReference type="GO" id="GO:0051539">
    <property type="term" value="F:4 iron, 4 sulfur cluster binding"/>
    <property type="evidence" value="ECO:0007669"/>
    <property type="project" value="UniProtKB-KW"/>
</dbReference>
<evidence type="ECO:0000259" key="5">
    <source>
        <dbReference type="Pfam" id="PF00384"/>
    </source>
</evidence>
<comment type="caution">
    <text evidence="6">The sequence shown here is derived from an EMBL/GenBank/DDBJ whole genome shotgun (WGS) entry which is preliminary data.</text>
</comment>
<sequence>MTAIKTQHGPQGVVFSSKSGSLSGHLFQLATAFGSPNTFTHASTCPAGKSIAAKVMMGGDLAMDIANTRYMVSFGHNLYEGIEVAETHELMTAQEKGAKMVSFDPRLSVFSSKADEWHALKPGGDLPVLMAMCHVMINEKIV</sequence>
<evidence type="ECO:0000256" key="1">
    <source>
        <dbReference type="ARBA" id="ARBA00022485"/>
    </source>
</evidence>
<dbReference type="EC" id="1.-.-.-" evidence="6"/>
<accession>A0A7G2IIZ2</accession>
<evidence type="ECO:0000256" key="3">
    <source>
        <dbReference type="ARBA" id="ARBA00022729"/>
    </source>
</evidence>
<evidence type="ECO:0000256" key="4">
    <source>
        <dbReference type="ARBA" id="ARBA00023002"/>
    </source>
</evidence>
<organism evidence="6 7">
    <name type="scientific">Citrobacter freundii</name>
    <dbReference type="NCBI Taxonomy" id="546"/>
    <lineage>
        <taxon>Bacteria</taxon>
        <taxon>Pseudomonadati</taxon>
        <taxon>Pseudomonadota</taxon>
        <taxon>Gammaproteobacteria</taxon>
        <taxon>Enterobacterales</taxon>
        <taxon>Enterobacteriaceae</taxon>
        <taxon>Citrobacter</taxon>
        <taxon>Citrobacter freundii complex</taxon>
    </lineage>
</organism>
<proteinExistence type="predicted"/>
<dbReference type="Proteomes" id="UP000019194">
    <property type="component" value="Unassembled WGS sequence"/>
</dbReference>
<protein>
    <submittedName>
        <fullName evidence="6">Thiosulfate reductase</fullName>
        <ecNumber evidence="6">1.-.-.-</ecNumber>
    </submittedName>
</protein>
<keyword evidence="1" id="KW-0411">Iron-sulfur</keyword>
<feature type="domain" description="Molybdopterin oxidoreductase" evidence="5">
    <location>
        <begin position="2"/>
        <end position="139"/>
    </location>
</feature>
<evidence type="ECO:0000256" key="2">
    <source>
        <dbReference type="ARBA" id="ARBA00022505"/>
    </source>
</evidence>
<dbReference type="PANTHER" id="PTHR43742">
    <property type="entry name" value="TRIMETHYLAMINE-N-OXIDE REDUCTASE"/>
    <property type="match status" value="1"/>
</dbReference>
<dbReference type="PANTHER" id="PTHR43742:SF9">
    <property type="entry name" value="TETRATHIONATE REDUCTASE SUBUNIT A"/>
    <property type="match status" value="1"/>
</dbReference>
<dbReference type="GO" id="GO:0016491">
    <property type="term" value="F:oxidoreductase activity"/>
    <property type="evidence" value="ECO:0007669"/>
    <property type="project" value="UniProtKB-KW"/>
</dbReference>
<reference evidence="6 7" key="1">
    <citation type="submission" date="2013-10" db="EMBL/GenBank/DDBJ databases">
        <title>Antibiotic resistance diversity of beta-lactamase producers in the General Hospital Vienna.</title>
        <authorList>
            <person name="Barisic I."/>
            <person name="Mitteregger D."/>
            <person name="Hirschl A.M."/>
            <person name="Noehammer C."/>
            <person name="Wiesinger-Mayr H."/>
        </authorList>
    </citation>
    <scope>NUCLEOTIDE SEQUENCE [LARGE SCALE GENOMIC DNA]</scope>
    <source>
        <strain evidence="6 7">ISC11</strain>
    </source>
</reference>
<keyword evidence="1" id="KW-0479">Metal-binding</keyword>